<dbReference type="AlphaFoldDB" id="A0AA37HLJ5"/>
<dbReference type="RefSeq" id="WP_238301698.1">
    <property type="nucleotide sequence ID" value="NZ_BPQM01000026.1"/>
</dbReference>
<evidence type="ECO:0000313" key="3">
    <source>
        <dbReference type="Proteomes" id="UP001055108"/>
    </source>
</evidence>
<dbReference type="InterPro" id="IPR011604">
    <property type="entry name" value="PDDEXK-like_dom_sf"/>
</dbReference>
<protein>
    <recommendedName>
        <fullName evidence="1">PD-(D/E)XK endonuclease-like domain-containing protein</fullName>
    </recommendedName>
</protein>
<gene>
    <name evidence="2" type="ORF">NBEOAGPD_1179</name>
</gene>
<feature type="domain" description="PD-(D/E)XK endonuclease-like" evidence="1">
    <location>
        <begin position="64"/>
        <end position="235"/>
    </location>
</feature>
<keyword evidence="3" id="KW-1185">Reference proteome</keyword>
<dbReference type="Gene3D" id="3.90.320.10">
    <property type="match status" value="1"/>
</dbReference>
<dbReference type="InterPro" id="IPR038726">
    <property type="entry name" value="PDDEXK_AddAB-type"/>
</dbReference>
<organism evidence="2 3">
    <name type="scientific">Methylobacterium gregans</name>
    <dbReference type="NCBI Taxonomy" id="374424"/>
    <lineage>
        <taxon>Bacteria</taxon>
        <taxon>Pseudomonadati</taxon>
        <taxon>Pseudomonadota</taxon>
        <taxon>Alphaproteobacteria</taxon>
        <taxon>Hyphomicrobiales</taxon>
        <taxon>Methylobacteriaceae</taxon>
        <taxon>Methylobacterium</taxon>
    </lineage>
</organism>
<dbReference type="EMBL" id="BPQM01000026">
    <property type="protein sequence ID" value="GJD77967.1"/>
    <property type="molecule type" value="Genomic_DNA"/>
</dbReference>
<dbReference type="Pfam" id="PF12705">
    <property type="entry name" value="PDDEXK_1"/>
    <property type="match status" value="1"/>
</dbReference>
<name>A0AA37HLJ5_9HYPH</name>
<sequence>MKITPHLAGFVRGPGLFQMPASVYHADCAPEPSLSSSIARTLVEQSPQHAWIAHPRLGCTIERQDDPSRPKEIGTAAHKLILGRGTDIVVIYADDYRTAAAKAERARAYAEGHCPILKPDAERADAMADQVVERLAAIPECAGFGGAPSEVVAVVRDRSGAWLRVMMDRVEIHDTHAVIWDLKTGDSSAAPQGLGRRIENMGMEVQAALYVRVLETLLPRLAGRISFRWVFVENAFPHALSVAEADNVGMGIGSRKVDAAIHLWNRCLRAQDWPGYPAQIVRVDFPEYAARRWSEREELDPQLAGVAYDIARSPHRPLDWENAA</sequence>
<evidence type="ECO:0000259" key="1">
    <source>
        <dbReference type="Pfam" id="PF12705"/>
    </source>
</evidence>
<reference evidence="2" key="1">
    <citation type="journal article" date="2016" name="Front. Microbiol.">
        <title>Genome Sequence of the Piezophilic, Mesophilic Sulfate-Reducing Bacterium Desulfovibrio indicus J2T.</title>
        <authorList>
            <person name="Cao J."/>
            <person name="Maignien L."/>
            <person name="Shao Z."/>
            <person name="Alain K."/>
            <person name="Jebbar M."/>
        </authorList>
    </citation>
    <scope>NUCLEOTIDE SEQUENCE</scope>
    <source>
        <strain evidence="2">NBRC 103626</strain>
    </source>
</reference>
<proteinExistence type="predicted"/>
<evidence type="ECO:0000313" key="2">
    <source>
        <dbReference type="EMBL" id="GJD77967.1"/>
    </source>
</evidence>
<comment type="caution">
    <text evidence="2">The sequence shown here is derived from an EMBL/GenBank/DDBJ whole genome shotgun (WGS) entry which is preliminary data.</text>
</comment>
<accession>A0AA37HLJ5</accession>
<dbReference type="Proteomes" id="UP001055108">
    <property type="component" value="Unassembled WGS sequence"/>
</dbReference>
<reference evidence="2" key="2">
    <citation type="submission" date="2021-08" db="EMBL/GenBank/DDBJ databases">
        <authorList>
            <person name="Tani A."/>
            <person name="Ola A."/>
            <person name="Ogura Y."/>
            <person name="Katsura K."/>
            <person name="Hayashi T."/>
        </authorList>
    </citation>
    <scope>NUCLEOTIDE SEQUENCE</scope>
    <source>
        <strain evidence="2">NBRC 103626</strain>
    </source>
</reference>